<dbReference type="GO" id="GO:0005737">
    <property type="term" value="C:cytoplasm"/>
    <property type="evidence" value="ECO:0007669"/>
    <property type="project" value="TreeGrafter"/>
</dbReference>
<evidence type="ECO:0000259" key="5">
    <source>
        <dbReference type="Pfam" id="PF01266"/>
    </source>
</evidence>
<dbReference type="Pfam" id="PF01266">
    <property type="entry name" value="DAO"/>
    <property type="match status" value="1"/>
</dbReference>
<keyword evidence="4" id="KW-1133">Transmembrane helix</keyword>
<dbReference type="InterPro" id="IPR036188">
    <property type="entry name" value="FAD/NAD-bd_sf"/>
</dbReference>
<feature type="transmembrane region" description="Helical" evidence="4">
    <location>
        <begin position="6"/>
        <end position="27"/>
    </location>
</feature>
<comment type="pathway">
    <text evidence="1">Cofactor biosynthesis; thiamine diphosphate biosynthesis.</text>
</comment>
<dbReference type="GO" id="GO:0050660">
    <property type="term" value="F:flavin adenine dinucleotide binding"/>
    <property type="evidence" value="ECO:0007669"/>
    <property type="project" value="InterPro"/>
</dbReference>
<evidence type="ECO:0000256" key="2">
    <source>
        <dbReference type="ARBA" id="ARBA00022977"/>
    </source>
</evidence>
<reference evidence="6" key="1">
    <citation type="submission" date="2018-06" db="EMBL/GenBank/DDBJ databases">
        <authorList>
            <person name="Zhirakovskaya E."/>
        </authorList>
    </citation>
    <scope>NUCLEOTIDE SEQUENCE</scope>
</reference>
<sequence>MNSSNNKFDCIIVGGGLIGLLSAYFIAKQGRRVALMEQSLLGRESSWAGGGILSPLYPWRYPDAVTELVNWSRQHWHDLIEQLQQESGIDPQSINSGMLILDQEEQTEAIDWARRFDISLQTVSADQLKALEPNLGLSPEQPLWMPDVGQVRNPRLINSVHQVARQAGVSILENHPVDQLLVEQGQVIGVTSRQHALYAPQVVVAAGAWSAGLLEGVGYHLAVTPVRGQMIQFQTTPGLIKRITLYRGRYLIPRRDGRVLAGSTIEHVGFDKSTNSQTKDELIKAAIEIAPGLAECEVVHHWAGLRPGSPEGVPTIGELSNISGLYVNSGHFRNGVAISLASCQLLCDLVTGQPTIINPGKYMPH</sequence>
<keyword evidence="2" id="KW-0784">Thiamine biosynthesis</keyword>
<keyword evidence="3 6" id="KW-0560">Oxidoreductase</keyword>
<dbReference type="Gene3D" id="3.30.9.10">
    <property type="entry name" value="D-Amino Acid Oxidase, subunit A, domain 2"/>
    <property type="match status" value="1"/>
</dbReference>
<dbReference type="PANTHER" id="PTHR13847:SF289">
    <property type="entry name" value="GLYCINE OXIDASE"/>
    <property type="match status" value="1"/>
</dbReference>
<keyword evidence="4" id="KW-0812">Transmembrane</keyword>
<dbReference type="SUPFAM" id="SSF54373">
    <property type="entry name" value="FAD-linked reductases, C-terminal domain"/>
    <property type="match status" value="1"/>
</dbReference>
<evidence type="ECO:0000256" key="1">
    <source>
        <dbReference type="ARBA" id="ARBA00004948"/>
    </source>
</evidence>
<name>A0A3B0Z6F8_9ZZZZ</name>
<dbReference type="EC" id="1.4.3.19" evidence="6"/>
<dbReference type="UniPathway" id="UPA00060"/>
<gene>
    <name evidence="6" type="ORF">MNBD_GAMMA18-1011</name>
</gene>
<accession>A0A3B0Z6F8</accession>
<evidence type="ECO:0000256" key="4">
    <source>
        <dbReference type="SAM" id="Phobius"/>
    </source>
</evidence>
<dbReference type="AlphaFoldDB" id="A0A3B0Z6F8"/>
<dbReference type="Gene3D" id="3.50.50.60">
    <property type="entry name" value="FAD/NAD(P)-binding domain"/>
    <property type="match status" value="1"/>
</dbReference>
<dbReference type="EMBL" id="UOFP01000244">
    <property type="protein sequence ID" value="VAW88948.1"/>
    <property type="molecule type" value="Genomic_DNA"/>
</dbReference>
<dbReference type="GO" id="GO:0009229">
    <property type="term" value="P:thiamine diphosphate biosynthetic process"/>
    <property type="evidence" value="ECO:0007669"/>
    <property type="project" value="UniProtKB-UniPathway"/>
</dbReference>
<dbReference type="SUPFAM" id="SSF51905">
    <property type="entry name" value="FAD/NAD(P)-binding domain"/>
    <property type="match status" value="1"/>
</dbReference>
<dbReference type="InterPro" id="IPR006076">
    <property type="entry name" value="FAD-dep_OxRdtase"/>
</dbReference>
<proteinExistence type="predicted"/>
<keyword evidence="4" id="KW-0472">Membrane</keyword>
<feature type="domain" description="FAD dependent oxidoreductase" evidence="5">
    <location>
        <begin position="9"/>
        <end position="349"/>
    </location>
</feature>
<dbReference type="GO" id="GO:0043799">
    <property type="term" value="F:glycine oxidase activity"/>
    <property type="evidence" value="ECO:0007669"/>
    <property type="project" value="UniProtKB-EC"/>
</dbReference>
<protein>
    <submittedName>
        <fullName evidence="6">Glycine oxidase ThiO</fullName>
        <ecNumber evidence="6">1.4.3.19</ecNumber>
    </submittedName>
</protein>
<evidence type="ECO:0000313" key="6">
    <source>
        <dbReference type="EMBL" id="VAW88948.1"/>
    </source>
</evidence>
<organism evidence="6">
    <name type="scientific">hydrothermal vent metagenome</name>
    <dbReference type="NCBI Taxonomy" id="652676"/>
    <lineage>
        <taxon>unclassified sequences</taxon>
        <taxon>metagenomes</taxon>
        <taxon>ecological metagenomes</taxon>
    </lineage>
</organism>
<dbReference type="GO" id="GO:0009228">
    <property type="term" value="P:thiamine biosynthetic process"/>
    <property type="evidence" value="ECO:0007669"/>
    <property type="project" value="UniProtKB-KW"/>
</dbReference>
<dbReference type="NCBIfam" id="TIGR02352">
    <property type="entry name" value="thiamin_ThiO"/>
    <property type="match status" value="1"/>
</dbReference>
<dbReference type="PANTHER" id="PTHR13847">
    <property type="entry name" value="SARCOSINE DEHYDROGENASE-RELATED"/>
    <property type="match status" value="1"/>
</dbReference>
<dbReference type="InterPro" id="IPR012727">
    <property type="entry name" value="Gly_oxidase_ThiO"/>
</dbReference>
<evidence type="ECO:0000256" key="3">
    <source>
        <dbReference type="ARBA" id="ARBA00023002"/>
    </source>
</evidence>